<dbReference type="RefSeq" id="WP_130647168.1">
    <property type="nucleotide sequence ID" value="NZ_PGCL01000003.1"/>
</dbReference>
<dbReference type="OrthoDB" id="111092at2157"/>
<reference evidence="1 2" key="1">
    <citation type="submission" date="2017-11" db="EMBL/GenBank/DDBJ databases">
        <title>Isolation and Characterization of Methanofollis Species from Methane Seep Offshore SW Taiwan.</title>
        <authorList>
            <person name="Teng N.-H."/>
            <person name="Lai M.-C."/>
            <person name="Chen S.-C."/>
        </authorList>
    </citation>
    <scope>NUCLEOTIDE SEQUENCE [LARGE SCALE GENOMIC DNA]</scope>
    <source>
        <strain evidence="1 2">FWC-SCC2</strain>
    </source>
</reference>
<gene>
    <name evidence="1" type="ORF">CUJ86_08695</name>
</gene>
<evidence type="ECO:0000313" key="1">
    <source>
        <dbReference type="EMBL" id="TAJ44100.1"/>
    </source>
</evidence>
<dbReference type="InterPro" id="IPR036606">
    <property type="entry name" value="EhaM-like_sf"/>
</dbReference>
<protein>
    <submittedName>
        <fullName evidence="1">DUF1959 domain-containing protein</fullName>
    </submittedName>
</protein>
<keyword evidence="2" id="KW-1185">Reference proteome</keyword>
<comment type="caution">
    <text evidence="1">The sequence shown here is derived from an EMBL/GenBank/DDBJ whole genome shotgun (WGS) entry which is preliminary data.</text>
</comment>
<evidence type="ECO:0000313" key="2">
    <source>
        <dbReference type="Proteomes" id="UP000292580"/>
    </source>
</evidence>
<sequence length="129" mass="14546">MTEYLYEKDLRPLKYNVIIGKRQDQTVREMAALLGIRIQKLRLLLIERLDMSNLENMPARFEAGLSAMDSKDPIADALGRDLFVRYVQVFTKSEMEAAYARARSLADGGLAHDDAVGEGKAMLREVISP</sequence>
<organism evidence="1 2">
    <name type="scientific">Methanofollis fontis</name>
    <dbReference type="NCBI Taxonomy" id="2052832"/>
    <lineage>
        <taxon>Archaea</taxon>
        <taxon>Methanobacteriati</taxon>
        <taxon>Methanobacteriota</taxon>
        <taxon>Stenosarchaea group</taxon>
        <taxon>Methanomicrobia</taxon>
        <taxon>Methanomicrobiales</taxon>
        <taxon>Methanomicrobiaceae</taxon>
        <taxon>Methanofollis</taxon>
    </lineage>
</organism>
<accession>A0A483CSE1</accession>
<dbReference type="Proteomes" id="UP000292580">
    <property type="component" value="Unassembled WGS sequence"/>
</dbReference>
<dbReference type="EMBL" id="PGCL01000003">
    <property type="protein sequence ID" value="TAJ44100.1"/>
    <property type="molecule type" value="Genomic_DNA"/>
</dbReference>
<name>A0A483CSE1_9EURY</name>
<dbReference type="Gene3D" id="1.10.3070.10">
    <property type="entry name" value="EhaM-like"/>
    <property type="match status" value="1"/>
</dbReference>
<dbReference type="AlphaFoldDB" id="A0A483CSE1"/>
<proteinExistence type="predicted"/>